<gene>
    <name evidence="3" type="primary">gerM_2</name>
    <name evidence="3" type="ORF">CLHUN_30250</name>
</gene>
<dbReference type="PROSITE" id="PS51257">
    <property type="entry name" value="PROKAR_LIPOPROTEIN"/>
    <property type="match status" value="1"/>
</dbReference>
<dbReference type="EMBL" id="MZGX01000021">
    <property type="protein sequence ID" value="OPX43083.1"/>
    <property type="molecule type" value="Genomic_DNA"/>
</dbReference>
<keyword evidence="4" id="KW-1185">Reference proteome</keyword>
<evidence type="ECO:0000313" key="3">
    <source>
        <dbReference type="EMBL" id="OPX43083.1"/>
    </source>
</evidence>
<name>A0A1V4SH62_RUMHU</name>
<proteinExistence type="predicted"/>
<feature type="chain" id="PRO_5038704790" evidence="1">
    <location>
        <begin position="22"/>
        <end position="393"/>
    </location>
</feature>
<keyword evidence="1" id="KW-0732">Signal</keyword>
<feature type="domain" description="GerMN" evidence="2">
    <location>
        <begin position="287"/>
        <end position="373"/>
    </location>
</feature>
<dbReference type="SMART" id="SM00909">
    <property type="entry name" value="Germane"/>
    <property type="match status" value="2"/>
</dbReference>
<dbReference type="Pfam" id="PF10646">
    <property type="entry name" value="Germane"/>
    <property type="match status" value="2"/>
</dbReference>
<dbReference type="OrthoDB" id="9809406at2"/>
<dbReference type="Proteomes" id="UP000191554">
    <property type="component" value="Unassembled WGS sequence"/>
</dbReference>
<sequence>MKRILCLVLIIMLLTTGCSFIGQKSSDDDEPIIPVAVDSAGDRNVLSDSTPAAIASNNNTDSEAAGNSTVSGSSISMEAGDVYSNNLPVDNGTGKGVSSITGDKDSILVTLYYRDKAGILIPVTRKVAKQEGIAKAAVGGLVDEAVTREQLDYYGLYPVLPQGTKIKGMTIKNGSAVIDFSKEFLNLTGRDAEQLAVASVVYTLTGFKNIADVSIRVEGKTVSTLENGTELSGMRNRGNTFINSSDAELKDGYIKCDLYYMTTSNDQYNYIVPVSTQLQNADENQLPAVMFAELSKKPSGNRFFTSVPEGTRLLSCSMQEDLAVLDFSSQLTNYGGNEKEDGLLNQIYYTVNQLKGIAKAKILVDGKAATLPEGSEIAFAKSLPNTYNPVMDK</sequence>
<dbReference type="RefSeq" id="WP_080065463.1">
    <property type="nucleotide sequence ID" value="NZ_MZGX01000021.1"/>
</dbReference>
<dbReference type="STRING" id="48256.CLHUN_30250"/>
<evidence type="ECO:0000256" key="1">
    <source>
        <dbReference type="SAM" id="SignalP"/>
    </source>
</evidence>
<comment type="caution">
    <text evidence="3">The sequence shown here is derived from an EMBL/GenBank/DDBJ whole genome shotgun (WGS) entry which is preliminary data.</text>
</comment>
<reference evidence="3 4" key="1">
    <citation type="submission" date="2017-03" db="EMBL/GenBank/DDBJ databases">
        <title>Genome sequence of Clostridium hungatei DSM 14427.</title>
        <authorList>
            <person name="Poehlein A."/>
            <person name="Daniel R."/>
        </authorList>
    </citation>
    <scope>NUCLEOTIDE SEQUENCE [LARGE SCALE GENOMIC DNA]</scope>
    <source>
        <strain evidence="3 4">DSM 14427</strain>
    </source>
</reference>
<evidence type="ECO:0000313" key="4">
    <source>
        <dbReference type="Proteomes" id="UP000191554"/>
    </source>
</evidence>
<feature type="domain" description="GerMN" evidence="2">
    <location>
        <begin position="134"/>
        <end position="226"/>
    </location>
</feature>
<feature type="signal peptide" evidence="1">
    <location>
        <begin position="1"/>
        <end position="21"/>
    </location>
</feature>
<dbReference type="AlphaFoldDB" id="A0A1V4SH62"/>
<accession>A0A1V4SH62</accession>
<evidence type="ECO:0000259" key="2">
    <source>
        <dbReference type="SMART" id="SM00909"/>
    </source>
</evidence>
<protein>
    <submittedName>
        <fullName evidence="3">Spore germination protein GerM</fullName>
    </submittedName>
</protein>
<dbReference type="InterPro" id="IPR019606">
    <property type="entry name" value="GerMN"/>
</dbReference>
<organism evidence="3 4">
    <name type="scientific">Ruminiclostridium hungatei</name>
    <name type="common">Clostridium hungatei</name>
    <dbReference type="NCBI Taxonomy" id="48256"/>
    <lineage>
        <taxon>Bacteria</taxon>
        <taxon>Bacillati</taxon>
        <taxon>Bacillota</taxon>
        <taxon>Clostridia</taxon>
        <taxon>Eubacteriales</taxon>
        <taxon>Oscillospiraceae</taxon>
        <taxon>Ruminiclostridium</taxon>
    </lineage>
</organism>